<evidence type="ECO:0000313" key="2">
    <source>
        <dbReference type="Proteomes" id="UP000217790"/>
    </source>
</evidence>
<dbReference type="AlphaFoldDB" id="A0A2H3CKP0"/>
<organism evidence="1 2">
    <name type="scientific">Armillaria gallica</name>
    <name type="common">Bulbous honey fungus</name>
    <name type="synonym">Armillaria bulbosa</name>
    <dbReference type="NCBI Taxonomy" id="47427"/>
    <lineage>
        <taxon>Eukaryota</taxon>
        <taxon>Fungi</taxon>
        <taxon>Dikarya</taxon>
        <taxon>Basidiomycota</taxon>
        <taxon>Agaricomycotina</taxon>
        <taxon>Agaricomycetes</taxon>
        <taxon>Agaricomycetidae</taxon>
        <taxon>Agaricales</taxon>
        <taxon>Marasmiineae</taxon>
        <taxon>Physalacriaceae</taxon>
        <taxon>Armillaria</taxon>
    </lineage>
</organism>
<name>A0A2H3CKP0_ARMGA</name>
<evidence type="ECO:0000313" key="1">
    <source>
        <dbReference type="EMBL" id="PBK83659.1"/>
    </source>
</evidence>
<accession>A0A2H3CKP0</accession>
<dbReference type="InParanoid" id="A0A2H3CKP0"/>
<sequence length="204" mass="22537">MSHTNSKCKQGFYIHAPNIAAVIEPNQNERCTRQSTTVVNIEDDEDLETLTKAAEVDGFSYTMGEDLSGMGTPDAPLDGDLDGIRVTVRGKPQQNLTSSCDLKQEVLVNITHAQCVVRRMALINVNWNGTFFEPTMLQKIGLHMQLGHSIDAVCPFLSAGKLPASNLWKSLKIMMSNWTHSPPPDHYKVLLLGTGNPHQNLHSE</sequence>
<proteinExistence type="predicted"/>
<reference evidence="2" key="1">
    <citation type="journal article" date="2017" name="Nat. Ecol. Evol.">
        <title>Genome expansion and lineage-specific genetic innovations in the forest pathogenic fungi Armillaria.</title>
        <authorList>
            <person name="Sipos G."/>
            <person name="Prasanna A.N."/>
            <person name="Walter M.C."/>
            <person name="O'Connor E."/>
            <person name="Balint B."/>
            <person name="Krizsan K."/>
            <person name="Kiss B."/>
            <person name="Hess J."/>
            <person name="Varga T."/>
            <person name="Slot J."/>
            <person name="Riley R."/>
            <person name="Boka B."/>
            <person name="Rigling D."/>
            <person name="Barry K."/>
            <person name="Lee J."/>
            <person name="Mihaltcheva S."/>
            <person name="LaButti K."/>
            <person name="Lipzen A."/>
            <person name="Waldron R."/>
            <person name="Moloney N.M."/>
            <person name="Sperisen C."/>
            <person name="Kredics L."/>
            <person name="Vagvoelgyi C."/>
            <person name="Patrignani A."/>
            <person name="Fitzpatrick D."/>
            <person name="Nagy I."/>
            <person name="Doyle S."/>
            <person name="Anderson J.B."/>
            <person name="Grigoriev I.V."/>
            <person name="Gueldener U."/>
            <person name="Muensterkoetter M."/>
            <person name="Nagy L.G."/>
        </authorList>
    </citation>
    <scope>NUCLEOTIDE SEQUENCE [LARGE SCALE GENOMIC DNA]</scope>
    <source>
        <strain evidence="2">Ar21-2</strain>
    </source>
</reference>
<dbReference type="EMBL" id="KZ293704">
    <property type="protein sequence ID" value="PBK83659.1"/>
    <property type="molecule type" value="Genomic_DNA"/>
</dbReference>
<dbReference type="Proteomes" id="UP000217790">
    <property type="component" value="Unassembled WGS sequence"/>
</dbReference>
<protein>
    <submittedName>
        <fullName evidence="1">Uncharacterized protein</fullName>
    </submittedName>
</protein>
<keyword evidence="2" id="KW-1185">Reference proteome</keyword>
<gene>
    <name evidence="1" type="ORF">ARMGADRAFT_1037661</name>
</gene>